<evidence type="ECO:0000313" key="1">
    <source>
        <dbReference type="EMBL" id="MBD2615273.1"/>
    </source>
</evidence>
<gene>
    <name evidence="1" type="ORF">H6G94_29160</name>
</gene>
<name>A0ABR8HHH1_NOSPU</name>
<dbReference type="EMBL" id="JACJTC010000025">
    <property type="protein sequence ID" value="MBD2615273.1"/>
    <property type="molecule type" value="Genomic_DNA"/>
</dbReference>
<dbReference type="RefSeq" id="WP_190952013.1">
    <property type="nucleotide sequence ID" value="NZ_JACJTC010000025.1"/>
</dbReference>
<organism evidence="1 2">
    <name type="scientific">Nostoc punctiforme FACHB-252</name>
    <dbReference type="NCBI Taxonomy" id="1357509"/>
    <lineage>
        <taxon>Bacteria</taxon>
        <taxon>Bacillati</taxon>
        <taxon>Cyanobacteriota</taxon>
        <taxon>Cyanophyceae</taxon>
        <taxon>Nostocales</taxon>
        <taxon>Nostocaceae</taxon>
        <taxon>Nostoc</taxon>
    </lineage>
</organism>
<accession>A0ABR8HHH1</accession>
<reference evidence="1 2" key="1">
    <citation type="journal article" date="2020" name="ISME J.">
        <title>Comparative genomics reveals insights into cyanobacterial evolution and habitat adaptation.</title>
        <authorList>
            <person name="Chen M.Y."/>
            <person name="Teng W.K."/>
            <person name="Zhao L."/>
            <person name="Hu C.X."/>
            <person name="Zhou Y.K."/>
            <person name="Han B.P."/>
            <person name="Song L.R."/>
            <person name="Shu W.S."/>
        </authorList>
    </citation>
    <scope>NUCLEOTIDE SEQUENCE [LARGE SCALE GENOMIC DNA]</scope>
    <source>
        <strain evidence="1 2">FACHB-252</strain>
    </source>
</reference>
<sequence length="83" mass="8882">MSQVLFTELSNEQLEVVAGGTDFQIDANFYSADQNFVSGESSSDANHSDDSSNGNSTGITTAGIAFLTLDADEILEISKQYDH</sequence>
<dbReference type="Proteomes" id="UP000606396">
    <property type="component" value="Unassembled WGS sequence"/>
</dbReference>
<dbReference type="NCBIfam" id="NF038167">
    <property type="entry name" value="cyan_ocin_like"/>
    <property type="match status" value="1"/>
</dbReference>
<evidence type="ECO:0008006" key="3">
    <source>
        <dbReference type="Google" id="ProtNLM"/>
    </source>
</evidence>
<protein>
    <recommendedName>
        <fullName evidence="3">Bacteriocin</fullName>
    </recommendedName>
</protein>
<keyword evidence="2" id="KW-1185">Reference proteome</keyword>
<comment type="caution">
    <text evidence="1">The sequence shown here is derived from an EMBL/GenBank/DDBJ whole genome shotgun (WGS) entry which is preliminary data.</text>
</comment>
<dbReference type="InterPro" id="IPR049891">
    <property type="entry name" value="CTB"/>
</dbReference>
<proteinExistence type="predicted"/>
<evidence type="ECO:0000313" key="2">
    <source>
        <dbReference type="Proteomes" id="UP000606396"/>
    </source>
</evidence>